<dbReference type="SUPFAM" id="SSF56815">
    <property type="entry name" value="Sec1/munc18-like (SM) proteins"/>
    <property type="match status" value="1"/>
</dbReference>
<evidence type="ECO:0000313" key="3">
    <source>
        <dbReference type="Proteomes" id="UP000179807"/>
    </source>
</evidence>
<accession>A0A1J4KEY2</accession>
<sequence length="587" mass="66428">MENTPKLQAGLTMQLFKSKANAALEDIVLQYPEPHILTFPNYLAFYVGALLDEKITSKIVQKIVPISGIGSSQERGTIFFFTTSDNSSINEILNLYQYIPNYTKVMLVIPRGTAQIQRAIAEKGYVVATQTNESNNNNDLKINNPSVQVAIYDFPADFLPIGTDFFLLPCFHSFYKLNIQSDFEDIYNSARALSKIESLFGHIPHVMCAGINAARVHQVLNQFNAGQKAQMKIPQIDSLIIIDRNVDLITPLTTEVNVEGFINAAFNIQYSSVIPKVMGMDDPIVLTEYNEVFRTIRMMPWHRMREYVTAVQGKIDERLESLKARQGEFTKDYAQLKSLQDMKPKIEKLFNLANEAIKKLKQDTPAFDEIYSSEFQLLQHHSCIDLAENLVLIYNDWRNALRLLCLEDACGERRSASDVAKIQNEISNEFGLENCLESFLNLEKTRFLSSSEFRVPLRGCLEKLDVMGPVDENNDPTDACGTALGGFVPPSVRFVQKFAEGETAWLSKNFSDKIYINESGQKPNREPGETRRIIVFFVGGVTSTEVGTIRNIGRSYYNGEIEFIVGSTDKISYNRFLDQICPFLENC</sequence>
<evidence type="ECO:0000313" key="2">
    <source>
        <dbReference type="EMBL" id="OHT09496.1"/>
    </source>
</evidence>
<dbReference type="Proteomes" id="UP000179807">
    <property type="component" value="Unassembled WGS sequence"/>
</dbReference>
<dbReference type="InterPro" id="IPR043155">
    <property type="entry name" value="VPS33_dom3b"/>
</dbReference>
<dbReference type="InterPro" id="IPR027482">
    <property type="entry name" value="Sec1-like_dom2"/>
</dbReference>
<dbReference type="EMBL" id="MLAK01000638">
    <property type="protein sequence ID" value="OHT09496.1"/>
    <property type="molecule type" value="Genomic_DNA"/>
</dbReference>
<dbReference type="Pfam" id="PF00995">
    <property type="entry name" value="Sec1"/>
    <property type="match status" value="1"/>
</dbReference>
<dbReference type="Gene3D" id="1.25.40.850">
    <property type="match status" value="1"/>
</dbReference>
<dbReference type="Gene3D" id="3.40.50.1910">
    <property type="match status" value="2"/>
</dbReference>
<dbReference type="InterPro" id="IPR001619">
    <property type="entry name" value="Sec1-like"/>
</dbReference>
<dbReference type="AlphaFoldDB" id="A0A1J4KEY2"/>
<name>A0A1J4KEY2_9EUKA</name>
<organism evidence="2 3">
    <name type="scientific">Tritrichomonas foetus</name>
    <dbReference type="NCBI Taxonomy" id="1144522"/>
    <lineage>
        <taxon>Eukaryota</taxon>
        <taxon>Metamonada</taxon>
        <taxon>Parabasalia</taxon>
        <taxon>Tritrichomonadida</taxon>
        <taxon>Tritrichomonadidae</taxon>
        <taxon>Tritrichomonas</taxon>
    </lineage>
</organism>
<dbReference type="InterPro" id="IPR036045">
    <property type="entry name" value="Sec1-like_sf"/>
</dbReference>
<reference evidence="2" key="1">
    <citation type="submission" date="2016-10" db="EMBL/GenBank/DDBJ databases">
        <authorList>
            <person name="Benchimol M."/>
            <person name="Almeida L.G."/>
            <person name="Vasconcelos A.T."/>
            <person name="Perreira-Neves A."/>
            <person name="Rosa I.A."/>
            <person name="Tasca T."/>
            <person name="Bogo M.R."/>
            <person name="de Souza W."/>
        </authorList>
    </citation>
    <scope>NUCLEOTIDE SEQUENCE [LARGE SCALE GENOMIC DNA]</scope>
    <source>
        <strain evidence="2">K</strain>
    </source>
</reference>
<dbReference type="PANTHER" id="PTHR11679">
    <property type="entry name" value="VESICLE PROTEIN SORTING-ASSOCIATED"/>
    <property type="match status" value="1"/>
</dbReference>
<proteinExistence type="inferred from homology"/>
<dbReference type="GeneID" id="94826696"/>
<dbReference type="RefSeq" id="XP_068362632.1">
    <property type="nucleotide sequence ID" value="XM_068491992.1"/>
</dbReference>
<keyword evidence="3" id="KW-1185">Reference proteome</keyword>
<gene>
    <name evidence="2" type="ORF">TRFO_04591</name>
</gene>
<comment type="caution">
    <text evidence="2">The sequence shown here is derived from an EMBL/GenBank/DDBJ whole genome shotgun (WGS) entry which is preliminary data.</text>
</comment>
<dbReference type="OrthoDB" id="10262287at2759"/>
<dbReference type="GO" id="GO:0016192">
    <property type="term" value="P:vesicle-mediated transport"/>
    <property type="evidence" value="ECO:0007669"/>
    <property type="project" value="InterPro"/>
</dbReference>
<dbReference type="VEuPathDB" id="TrichDB:TRFO_04591"/>
<comment type="similarity">
    <text evidence="1">Belongs to the STXBP/unc-18/SEC1 family.</text>
</comment>
<protein>
    <submittedName>
        <fullName evidence="2">Sec1 family protein</fullName>
    </submittedName>
</protein>
<evidence type="ECO:0000256" key="1">
    <source>
        <dbReference type="ARBA" id="ARBA00009884"/>
    </source>
</evidence>